<dbReference type="RefSeq" id="WP_196104650.1">
    <property type="nucleotide sequence ID" value="NZ_CP064942.1"/>
</dbReference>
<evidence type="ECO:0000256" key="1">
    <source>
        <dbReference type="ARBA" id="ARBA00004196"/>
    </source>
</evidence>
<reference evidence="2 3" key="1">
    <citation type="submission" date="2020-11" db="EMBL/GenBank/DDBJ databases">
        <title>Description of Pontivivens ytuae sp. nov. isolated from deep sea sediment of Mariana Trench.</title>
        <authorList>
            <person name="Wang Z."/>
            <person name="Sun Q.-L."/>
            <person name="Xu X.-D."/>
            <person name="Tang Y.-Z."/>
            <person name="Zhang J."/>
        </authorList>
    </citation>
    <scope>NUCLEOTIDE SEQUENCE [LARGE SCALE GENOMIC DNA]</scope>
    <source>
        <strain evidence="2 3">MT2928</strain>
    </source>
</reference>
<dbReference type="InterPro" id="IPR006311">
    <property type="entry name" value="TAT_signal"/>
</dbReference>
<dbReference type="AlphaFoldDB" id="A0A7S9LUL6"/>
<evidence type="ECO:0000313" key="2">
    <source>
        <dbReference type="EMBL" id="QPH55451.1"/>
    </source>
</evidence>
<dbReference type="KEGG" id="poz:I0K15_06870"/>
<dbReference type="EMBL" id="CP064942">
    <property type="protein sequence ID" value="QPH55451.1"/>
    <property type="molecule type" value="Genomic_DNA"/>
</dbReference>
<dbReference type="PROSITE" id="PS51318">
    <property type="entry name" value="TAT"/>
    <property type="match status" value="1"/>
</dbReference>
<comment type="subcellular location">
    <subcellularLocation>
        <location evidence="1">Cell envelope</location>
    </subcellularLocation>
</comment>
<keyword evidence="3" id="KW-1185">Reference proteome</keyword>
<name>A0A7S9LUL6_9RHOB</name>
<accession>A0A7S9LUL6</accession>
<dbReference type="InterPro" id="IPR038404">
    <property type="entry name" value="TRAP_DctP_sf"/>
</dbReference>
<sequence length="353" mass="36817">MDRRDFIRGSAGAGIAAAAAAPARAQSRQTLVVGTVFGLGATGRAAIGADFAESLSALTNGAVQISFEDLSGREAADVRLQLETGEVDGILGTEDLWFDVSPAYGLFAAVPGGLTERELEAWIRADTGSEVWAALSATHGKVPFLMGDSGATPLWSASALDDVSAFAGQSAATTGLAANVLARLGVTVQPTAAPSGFPARATLVQTGPLGEQYDDRQNALAYLYLDAPTCPSAAVSLNISEAAWGRLGDSAQRSVRAATTAVTYRANARAMQANALAHQALRLNASLTIGALPQPVWTAMMDASRAEYEALDALEGEAREAWRAYTRFGRAVQNWTRVSEAAFTEARARNLPA</sequence>
<organism evidence="2 3">
    <name type="scientific">Pontivivens ytuae</name>
    <dbReference type="NCBI Taxonomy" id="2789856"/>
    <lineage>
        <taxon>Bacteria</taxon>
        <taxon>Pseudomonadati</taxon>
        <taxon>Pseudomonadota</taxon>
        <taxon>Alphaproteobacteria</taxon>
        <taxon>Rhodobacterales</taxon>
        <taxon>Paracoccaceae</taxon>
        <taxon>Pontivivens</taxon>
    </lineage>
</organism>
<gene>
    <name evidence="2" type="ORF">I0K15_06870</name>
</gene>
<dbReference type="Gene3D" id="3.40.190.10">
    <property type="entry name" value="Periplasmic binding protein-like II"/>
    <property type="match status" value="1"/>
</dbReference>
<proteinExistence type="predicted"/>
<dbReference type="Proteomes" id="UP000594800">
    <property type="component" value="Chromosome"/>
</dbReference>
<evidence type="ECO:0000313" key="3">
    <source>
        <dbReference type="Proteomes" id="UP000594800"/>
    </source>
</evidence>
<dbReference type="Gene3D" id="3.40.190.170">
    <property type="entry name" value="Bacterial extracellular solute-binding protein, family 7"/>
    <property type="match status" value="1"/>
</dbReference>
<protein>
    <recommendedName>
        <fullName evidence="4">Lactate-binding periplasmic protein</fullName>
    </recommendedName>
</protein>
<evidence type="ECO:0008006" key="4">
    <source>
        <dbReference type="Google" id="ProtNLM"/>
    </source>
</evidence>
<dbReference type="GO" id="GO:0030313">
    <property type="term" value="C:cell envelope"/>
    <property type="evidence" value="ECO:0007669"/>
    <property type="project" value="UniProtKB-SubCell"/>
</dbReference>